<dbReference type="NCBIfam" id="NF003413">
    <property type="entry name" value="PRK04778.1-7"/>
    <property type="match status" value="1"/>
</dbReference>
<dbReference type="Proteomes" id="UP000198618">
    <property type="component" value="Unassembled WGS sequence"/>
</dbReference>
<dbReference type="RefSeq" id="WP_090870560.1">
    <property type="nucleotide sequence ID" value="NZ_FOHE01000011.1"/>
</dbReference>
<keyword evidence="4 8" id="KW-0175">Coiled coil</keyword>
<evidence type="ECO:0000256" key="7">
    <source>
        <dbReference type="ARBA" id="ARBA00023306"/>
    </source>
</evidence>
<evidence type="ECO:0000256" key="9">
    <source>
        <dbReference type="SAM" id="Phobius"/>
    </source>
</evidence>
<keyword evidence="3 8" id="KW-1133">Transmembrane helix</keyword>
<keyword evidence="11" id="KW-1185">Reference proteome</keyword>
<dbReference type="HAMAP" id="MF_00728">
    <property type="entry name" value="EzrA"/>
    <property type="match status" value="1"/>
</dbReference>
<feature type="topological domain" description="Extracellular" evidence="8">
    <location>
        <begin position="1"/>
        <end position="2"/>
    </location>
</feature>
<dbReference type="GO" id="GO:0005886">
    <property type="term" value="C:plasma membrane"/>
    <property type="evidence" value="ECO:0007669"/>
    <property type="project" value="UniProtKB-SubCell"/>
</dbReference>
<gene>
    <name evidence="8" type="primary">ezrA</name>
    <name evidence="10" type="ORF">SAMN05216389_111168</name>
</gene>
<feature type="coiled-coil region" evidence="8">
    <location>
        <begin position="282"/>
        <end position="396"/>
    </location>
</feature>
<protein>
    <recommendedName>
        <fullName evidence="8">Septation ring formation regulator EzrA</fullName>
    </recommendedName>
</protein>
<dbReference type="GO" id="GO:0000921">
    <property type="term" value="P:septin ring assembly"/>
    <property type="evidence" value="ECO:0007669"/>
    <property type="project" value="InterPro"/>
</dbReference>
<comment type="subcellular location">
    <subcellularLocation>
        <location evidence="8">Cell membrane</location>
        <topology evidence="8">Single-pass membrane protein</topology>
    </subcellularLocation>
    <text evidence="8">Colocalized with FtsZ to the nascent septal site.</text>
</comment>
<dbReference type="EMBL" id="FOHE01000011">
    <property type="protein sequence ID" value="SET45405.1"/>
    <property type="molecule type" value="Genomic_DNA"/>
</dbReference>
<evidence type="ECO:0000256" key="1">
    <source>
        <dbReference type="ARBA" id="ARBA00022618"/>
    </source>
</evidence>
<evidence type="ECO:0000313" key="11">
    <source>
        <dbReference type="Proteomes" id="UP000198618"/>
    </source>
</evidence>
<keyword evidence="1 8" id="KW-0132">Cell division</keyword>
<organism evidence="10 11">
    <name type="scientific">Oceanobacillus limi</name>
    <dbReference type="NCBI Taxonomy" id="930131"/>
    <lineage>
        <taxon>Bacteria</taxon>
        <taxon>Bacillati</taxon>
        <taxon>Bacillota</taxon>
        <taxon>Bacilli</taxon>
        <taxon>Bacillales</taxon>
        <taxon>Bacillaceae</taxon>
        <taxon>Oceanobacillus</taxon>
    </lineage>
</organism>
<reference evidence="10 11" key="1">
    <citation type="submission" date="2016-10" db="EMBL/GenBank/DDBJ databases">
        <authorList>
            <person name="de Groot N.N."/>
        </authorList>
    </citation>
    <scope>NUCLEOTIDE SEQUENCE [LARGE SCALE GENOMIC DNA]</scope>
    <source>
        <strain evidence="10 11">IBRC-M 10780</strain>
    </source>
</reference>
<keyword evidence="5 8" id="KW-0472">Membrane</keyword>
<keyword evidence="6 8" id="KW-0717">Septation</keyword>
<keyword evidence="7 8" id="KW-0131">Cell cycle</keyword>
<keyword evidence="8" id="KW-1003">Cell membrane</keyword>
<dbReference type="STRING" id="930131.SAMN05216389_111168"/>
<comment type="similarity">
    <text evidence="8">Belongs to the EzrA family.</text>
</comment>
<comment type="function">
    <text evidence="8">Negative regulator of FtsZ ring formation; modulates the frequency and position of FtsZ ring formation. Inhibits FtsZ ring formation at polar sites. Interacts either with FtsZ or with one of its binding partners to promote depolymerization.</text>
</comment>
<name>A0A1I0EJ07_9BACI</name>
<proteinExistence type="inferred from homology"/>
<dbReference type="OrthoDB" id="1654473at2"/>
<evidence type="ECO:0000256" key="3">
    <source>
        <dbReference type="ARBA" id="ARBA00022989"/>
    </source>
</evidence>
<evidence type="ECO:0000256" key="4">
    <source>
        <dbReference type="ARBA" id="ARBA00023054"/>
    </source>
</evidence>
<dbReference type="GO" id="GO:0005940">
    <property type="term" value="C:septin ring"/>
    <property type="evidence" value="ECO:0007669"/>
    <property type="project" value="InterPro"/>
</dbReference>
<evidence type="ECO:0000256" key="8">
    <source>
        <dbReference type="HAMAP-Rule" id="MF_00728"/>
    </source>
</evidence>
<dbReference type="InterPro" id="IPR010379">
    <property type="entry name" value="EzrA"/>
</dbReference>
<dbReference type="GO" id="GO:0000917">
    <property type="term" value="P:division septum assembly"/>
    <property type="evidence" value="ECO:0007669"/>
    <property type="project" value="UniProtKB-KW"/>
</dbReference>
<accession>A0A1I0EJ07</accession>
<evidence type="ECO:0000313" key="10">
    <source>
        <dbReference type="EMBL" id="SET45405.1"/>
    </source>
</evidence>
<feature type="transmembrane region" description="Helical" evidence="9">
    <location>
        <begin position="6"/>
        <end position="22"/>
    </location>
</feature>
<keyword evidence="2 8" id="KW-0812">Transmembrane</keyword>
<dbReference type="Pfam" id="PF06160">
    <property type="entry name" value="EzrA"/>
    <property type="match status" value="1"/>
</dbReference>
<dbReference type="AlphaFoldDB" id="A0A1I0EJ07"/>
<evidence type="ECO:0000256" key="6">
    <source>
        <dbReference type="ARBA" id="ARBA00023210"/>
    </source>
</evidence>
<feature type="topological domain" description="Cytoplasmic" evidence="8">
    <location>
        <begin position="22"/>
        <end position="565"/>
    </location>
</feature>
<feature type="coiled-coil region" evidence="8">
    <location>
        <begin position="105"/>
        <end position="139"/>
    </location>
</feature>
<evidence type="ECO:0000256" key="5">
    <source>
        <dbReference type="ARBA" id="ARBA00023136"/>
    </source>
</evidence>
<sequence length="565" mass="66612">MEYIIAIVLVVITIIIIGLILRKRVYDEVDRQESWKMDIMNRNITAQLSRIKSLNLSGETQERFESWKERWELILNKELPDIEEYLFDAEEAADRYRFSSAKKTLRNANQIMQAIEKDIEKILSELDELMESEETSRKEIEHIQPKIKSLRKQIMQNRFQYGKAEVRFEVELDEKDEMLEQYYDLVQSGNYIEASELVGKLKSELDMLDEQINEYPSLFKACKNELPGQLDDLYKGIKEMKEDGYRVEHLGFEKEIQMYQERLIDCLKALEKRETSEPKILIEELNDRIQEMYQLLEKEAIAKSYMESKAPVYQKSLKEIAASFDETKSDVERLKKTYYFDDQDMEKYLSLEKNINQLKKQYDEIQAGLESEDIAHSDLRDKLDQGFEQLEEIQQNHEMFKDSVYNLRKDELEAKDKLSEMRDQIHLVSRKLKKSNIPGVPNFIWKMMEEATEKNHRVLQALEKEPLDIGEVQRALGEAQVAVDNMMEQTDNMLEQAYLTEQVIQYANRYRSKYPLLAAKLAEAESSFRSYEYELALEQAAVAVEEIEPGALKRIEENRAMLTSV</sequence>
<evidence type="ECO:0000256" key="2">
    <source>
        <dbReference type="ARBA" id="ARBA00022692"/>
    </source>
</evidence>